<accession>A0A914LF12</accession>
<evidence type="ECO:0000313" key="2">
    <source>
        <dbReference type="WBParaSite" id="Minc3s00471g12904"/>
    </source>
</evidence>
<proteinExistence type="predicted"/>
<name>A0A914LF12_MELIC</name>
<reference evidence="2" key="1">
    <citation type="submission" date="2022-11" db="UniProtKB">
        <authorList>
            <consortium name="WormBaseParasite"/>
        </authorList>
    </citation>
    <scope>IDENTIFICATION</scope>
</reference>
<dbReference type="Proteomes" id="UP000887563">
    <property type="component" value="Unplaced"/>
</dbReference>
<dbReference type="WBParaSite" id="Minc3s00471g12904">
    <property type="protein sequence ID" value="Minc3s00471g12904"/>
    <property type="gene ID" value="Minc3s00471g12904"/>
</dbReference>
<protein>
    <submittedName>
        <fullName evidence="2">Uncharacterized protein</fullName>
    </submittedName>
</protein>
<evidence type="ECO:0000313" key="1">
    <source>
        <dbReference type="Proteomes" id="UP000887563"/>
    </source>
</evidence>
<keyword evidence="1" id="KW-1185">Reference proteome</keyword>
<organism evidence="1 2">
    <name type="scientific">Meloidogyne incognita</name>
    <name type="common">Southern root-knot nematode worm</name>
    <name type="synonym">Oxyuris incognita</name>
    <dbReference type="NCBI Taxonomy" id="6306"/>
    <lineage>
        <taxon>Eukaryota</taxon>
        <taxon>Metazoa</taxon>
        <taxon>Ecdysozoa</taxon>
        <taxon>Nematoda</taxon>
        <taxon>Chromadorea</taxon>
        <taxon>Rhabditida</taxon>
        <taxon>Tylenchina</taxon>
        <taxon>Tylenchomorpha</taxon>
        <taxon>Tylenchoidea</taxon>
        <taxon>Meloidogynidae</taxon>
        <taxon>Meloidogyninae</taxon>
        <taxon>Meloidogyne</taxon>
        <taxon>Meloidogyne incognita group</taxon>
    </lineage>
</organism>
<sequence length="79" mass="9010">MVRFPSAFCLAVTHIRPVVSMSHLKDEKHGEQTGDGQIRLILDYLFNHSTQTLILLSMFSGDYNFVALNLNSHFLRTES</sequence>
<dbReference type="AlphaFoldDB" id="A0A914LF12"/>